<organism evidence="2 3">
    <name type="scientific">Sphingopyxis italica</name>
    <dbReference type="NCBI Taxonomy" id="1129133"/>
    <lineage>
        <taxon>Bacteria</taxon>
        <taxon>Pseudomonadati</taxon>
        <taxon>Pseudomonadota</taxon>
        <taxon>Alphaproteobacteria</taxon>
        <taxon>Sphingomonadales</taxon>
        <taxon>Sphingomonadaceae</taxon>
        <taxon>Sphingopyxis</taxon>
    </lineage>
</organism>
<reference evidence="2 3" key="1">
    <citation type="submission" date="2020-03" db="EMBL/GenBank/DDBJ databases">
        <title>Genomic Encyclopedia of Type Strains, Phase IV (KMG-IV): sequencing the most valuable type-strain genomes for metagenomic binning, comparative biology and taxonomic classification.</title>
        <authorList>
            <person name="Goeker M."/>
        </authorList>
    </citation>
    <scope>NUCLEOTIDE SEQUENCE [LARGE SCALE GENOMIC DNA]</scope>
    <source>
        <strain evidence="2 3">DSM 25229</strain>
    </source>
</reference>
<gene>
    <name evidence="2" type="ORF">GGR90_001149</name>
</gene>
<proteinExistence type="predicted"/>
<name>A0A7X6B8Q1_9SPHN</name>
<evidence type="ECO:0000256" key="1">
    <source>
        <dbReference type="SAM" id="Phobius"/>
    </source>
</evidence>
<keyword evidence="1" id="KW-0472">Membrane</keyword>
<evidence type="ECO:0000313" key="2">
    <source>
        <dbReference type="EMBL" id="NJB88997.1"/>
    </source>
</evidence>
<dbReference type="EMBL" id="JAATIT010000001">
    <property type="protein sequence ID" value="NJB88997.1"/>
    <property type="molecule type" value="Genomic_DNA"/>
</dbReference>
<protein>
    <submittedName>
        <fullName evidence="2">Uncharacterized protein</fullName>
    </submittedName>
</protein>
<keyword evidence="1" id="KW-1133">Transmembrane helix</keyword>
<keyword evidence="3" id="KW-1185">Reference proteome</keyword>
<dbReference type="RefSeq" id="WP_167920130.1">
    <property type="nucleotide sequence ID" value="NZ_JAATIT010000001.1"/>
</dbReference>
<sequence>MDEQQLPSKAPKPEPRQENAAEAFARLDDRVAGLDERIALMVRAVEHMAAERLNIEIPDYNPTLEKTNAYLAGITMRLKAIEDAPALDMTPEDMGERIAAAAQKAREGDRAGVQQVQQSQVDAVQALHRIIGNAHTREQQREHIWWGIGCGVLAGCLLWAILPGVVARIMPVSWHWPERIAARTVREPTLWEAGARIMRAGRPDAWQAIVDAAEMRRDNRDAIDACEQQAVKAKQPVRCTIRIGNRQL</sequence>
<feature type="transmembrane region" description="Helical" evidence="1">
    <location>
        <begin position="144"/>
        <end position="166"/>
    </location>
</feature>
<evidence type="ECO:0000313" key="3">
    <source>
        <dbReference type="Proteomes" id="UP000535078"/>
    </source>
</evidence>
<comment type="caution">
    <text evidence="2">The sequence shown here is derived from an EMBL/GenBank/DDBJ whole genome shotgun (WGS) entry which is preliminary data.</text>
</comment>
<dbReference type="InterPro" id="IPR046121">
    <property type="entry name" value="DUF6118"/>
</dbReference>
<keyword evidence="1" id="KW-0812">Transmembrane</keyword>
<dbReference type="AlphaFoldDB" id="A0A7X6B8Q1"/>
<dbReference type="Proteomes" id="UP000535078">
    <property type="component" value="Unassembled WGS sequence"/>
</dbReference>
<dbReference type="Pfam" id="PF19613">
    <property type="entry name" value="DUF6118"/>
    <property type="match status" value="1"/>
</dbReference>
<accession>A0A7X6B8Q1</accession>